<evidence type="ECO:0000313" key="3">
    <source>
        <dbReference type="Proteomes" id="UP001302126"/>
    </source>
</evidence>
<evidence type="ECO:0000256" key="1">
    <source>
        <dbReference type="SAM" id="MobiDB-lite"/>
    </source>
</evidence>
<protein>
    <recommendedName>
        <fullName evidence="4">JmjC domain-containing protein</fullName>
    </recommendedName>
</protein>
<organism evidence="2 3">
    <name type="scientific">Podospora australis</name>
    <dbReference type="NCBI Taxonomy" id="1536484"/>
    <lineage>
        <taxon>Eukaryota</taxon>
        <taxon>Fungi</taxon>
        <taxon>Dikarya</taxon>
        <taxon>Ascomycota</taxon>
        <taxon>Pezizomycotina</taxon>
        <taxon>Sordariomycetes</taxon>
        <taxon>Sordariomycetidae</taxon>
        <taxon>Sordariales</taxon>
        <taxon>Podosporaceae</taxon>
        <taxon>Podospora</taxon>
    </lineage>
</organism>
<sequence length="634" mass="70607">MAKPVRSELPAWLERLTQLLDRVNDAEKLELCTEKCNELLHHHTGLQLLIAAYDDLMSGTCPGYESKIQEKTTRTSLPTARNKNVDNTDNFERDEWERYFSVATSAARVKSKCLVALKAVVKRWGRKVILHYEWASKGENFCNLLRAGAANVPKWDDAALALTIIMCRRHLTVKRPCIARSRDPITSADLKELKGLAVSGPLQDSILPVGFGLDKFGLVVHEDFAIPRHPNACGTKPPIESDQPSESSNSTSDAELSSSNTPETDCTEFPQPLAELSGTNAFDPPPRRSLRPSTQSSYKETPSRGLPGQSGSPADPPVRRRATSLPDIARPSKRQRVEDPSPSPPSCVSASDTTLSPGEEVDEGYRKQVLAELRETAHTLPPDSHAADIVDSVSPGSVPIITEGQQHFQWSEKERPITQLFRRMTHLDRTVSVQIPSRSATGESCEERTLGEFLDRRELCAERVVAPSNDWNQWKNVLEWVLLSEGGHQTAPHMDSNGVLTWITVQEGFIGFDWMARPTEEEERPGQTVFFPSGTIHFVFRTQVGQTLALGGHVLQWSGIERWMHVVLAEEANPMITNEKHGTKRTNVCPCYLETRRGQDSRRSDRRIRGGDATVKRFLAAVGVRSCLSQFENG</sequence>
<dbReference type="Gene3D" id="2.60.120.650">
    <property type="entry name" value="Cupin"/>
    <property type="match status" value="1"/>
</dbReference>
<dbReference type="EMBL" id="MU864590">
    <property type="protein sequence ID" value="KAK4182977.1"/>
    <property type="molecule type" value="Genomic_DNA"/>
</dbReference>
<feature type="compositionally biased region" description="Polar residues" evidence="1">
    <location>
        <begin position="291"/>
        <end position="300"/>
    </location>
</feature>
<accession>A0AAN7AEK5</accession>
<reference evidence="2" key="1">
    <citation type="journal article" date="2023" name="Mol. Phylogenet. Evol.">
        <title>Genome-scale phylogeny and comparative genomics of the fungal order Sordariales.</title>
        <authorList>
            <person name="Hensen N."/>
            <person name="Bonometti L."/>
            <person name="Westerberg I."/>
            <person name="Brannstrom I.O."/>
            <person name="Guillou S."/>
            <person name="Cros-Aarteil S."/>
            <person name="Calhoun S."/>
            <person name="Haridas S."/>
            <person name="Kuo A."/>
            <person name="Mondo S."/>
            <person name="Pangilinan J."/>
            <person name="Riley R."/>
            <person name="LaButti K."/>
            <person name="Andreopoulos B."/>
            <person name="Lipzen A."/>
            <person name="Chen C."/>
            <person name="Yan M."/>
            <person name="Daum C."/>
            <person name="Ng V."/>
            <person name="Clum A."/>
            <person name="Steindorff A."/>
            <person name="Ohm R.A."/>
            <person name="Martin F."/>
            <person name="Silar P."/>
            <person name="Natvig D.O."/>
            <person name="Lalanne C."/>
            <person name="Gautier V."/>
            <person name="Ament-Velasquez S.L."/>
            <person name="Kruys A."/>
            <person name="Hutchinson M.I."/>
            <person name="Powell A.J."/>
            <person name="Barry K."/>
            <person name="Miller A.N."/>
            <person name="Grigoriev I.V."/>
            <person name="Debuchy R."/>
            <person name="Gladieux P."/>
            <person name="Hiltunen Thoren M."/>
            <person name="Johannesson H."/>
        </authorList>
    </citation>
    <scope>NUCLEOTIDE SEQUENCE</scope>
    <source>
        <strain evidence="2">PSN309</strain>
    </source>
</reference>
<reference evidence="2" key="2">
    <citation type="submission" date="2023-05" db="EMBL/GenBank/DDBJ databases">
        <authorList>
            <consortium name="Lawrence Berkeley National Laboratory"/>
            <person name="Steindorff A."/>
            <person name="Hensen N."/>
            <person name="Bonometti L."/>
            <person name="Westerberg I."/>
            <person name="Brannstrom I.O."/>
            <person name="Guillou S."/>
            <person name="Cros-Aarteil S."/>
            <person name="Calhoun S."/>
            <person name="Haridas S."/>
            <person name="Kuo A."/>
            <person name="Mondo S."/>
            <person name="Pangilinan J."/>
            <person name="Riley R."/>
            <person name="Labutti K."/>
            <person name="Andreopoulos B."/>
            <person name="Lipzen A."/>
            <person name="Chen C."/>
            <person name="Yanf M."/>
            <person name="Daum C."/>
            <person name="Ng V."/>
            <person name="Clum A."/>
            <person name="Ohm R."/>
            <person name="Martin F."/>
            <person name="Silar P."/>
            <person name="Natvig D."/>
            <person name="Lalanne C."/>
            <person name="Gautier V."/>
            <person name="Ament-Velasquez S.L."/>
            <person name="Kruys A."/>
            <person name="Hutchinson M.I."/>
            <person name="Powell A.J."/>
            <person name="Barry K."/>
            <person name="Miller A.N."/>
            <person name="Grigoriev I.V."/>
            <person name="Debuchy R."/>
            <person name="Gladieux P."/>
            <person name="Thoren M.H."/>
            <person name="Johannesson H."/>
        </authorList>
    </citation>
    <scope>NUCLEOTIDE SEQUENCE</scope>
    <source>
        <strain evidence="2">PSN309</strain>
    </source>
</reference>
<dbReference type="SUPFAM" id="SSF51197">
    <property type="entry name" value="Clavaminate synthase-like"/>
    <property type="match status" value="1"/>
</dbReference>
<evidence type="ECO:0008006" key="4">
    <source>
        <dbReference type="Google" id="ProtNLM"/>
    </source>
</evidence>
<name>A0AAN7AEK5_9PEZI</name>
<proteinExistence type="predicted"/>
<evidence type="ECO:0000313" key="2">
    <source>
        <dbReference type="EMBL" id="KAK4182977.1"/>
    </source>
</evidence>
<gene>
    <name evidence="2" type="ORF">QBC35DRAFT_545237</name>
</gene>
<keyword evidence="3" id="KW-1185">Reference proteome</keyword>
<comment type="caution">
    <text evidence="2">The sequence shown here is derived from an EMBL/GenBank/DDBJ whole genome shotgun (WGS) entry which is preliminary data.</text>
</comment>
<feature type="region of interest" description="Disordered" evidence="1">
    <location>
        <begin position="230"/>
        <end position="362"/>
    </location>
</feature>
<dbReference type="AlphaFoldDB" id="A0AAN7AEK5"/>
<feature type="compositionally biased region" description="Polar residues" evidence="1">
    <location>
        <begin position="242"/>
        <end position="264"/>
    </location>
</feature>
<dbReference type="Proteomes" id="UP001302126">
    <property type="component" value="Unassembled WGS sequence"/>
</dbReference>